<keyword evidence="3" id="KW-0812">Transmembrane</keyword>
<keyword evidence="3" id="KW-0472">Membrane</keyword>
<feature type="domain" description="EAL" evidence="4">
    <location>
        <begin position="460"/>
        <end position="713"/>
    </location>
</feature>
<dbReference type="Gene3D" id="3.20.20.450">
    <property type="entry name" value="EAL domain"/>
    <property type="match status" value="1"/>
</dbReference>
<dbReference type="Pfam" id="PF00672">
    <property type="entry name" value="HAMP"/>
    <property type="match status" value="1"/>
</dbReference>
<evidence type="ECO:0000256" key="2">
    <source>
        <dbReference type="SAM" id="MobiDB-lite"/>
    </source>
</evidence>
<keyword evidence="8" id="KW-1185">Reference proteome</keyword>
<dbReference type="SMART" id="SM00267">
    <property type="entry name" value="GGDEF"/>
    <property type="match status" value="1"/>
</dbReference>
<dbReference type="CDD" id="cd06225">
    <property type="entry name" value="HAMP"/>
    <property type="match status" value="1"/>
</dbReference>
<dbReference type="PANTHER" id="PTHR44757">
    <property type="entry name" value="DIGUANYLATE CYCLASE DGCP"/>
    <property type="match status" value="1"/>
</dbReference>
<dbReference type="InterPro" id="IPR003660">
    <property type="entry name" value="HAMP_dom"/>
</dbReference>
<proteinExistence type="predicted"/>
<evidence type="ECO:0000256" key="3">
    <source>
        <dbReference type="SAM" id="Phobius"/>
    </source>
</evidence>
<dbReference type="GO" id="GO:0016020">
    <property type="term" value="C:membrane"/>
    <property type="evidence" value="ECO:0007669"/>
    <property type="project" value="InterPro"/>
</dbReference>
<dbReference type="PROSITE" id="PS50883">
    <property type="entry name" value="EAL"/>
    <property type="match status" value="1"/>
</dbReference>
<dbReference type="FunFam" id="3.30.70.270:FF:000001">
    <property type="entry name" value="Diguanylate cyclase domain protein"/>
    <property type="match status" value="1"/>
</dbReference>
<evidence type="ECO:0000313" key="7">
    <source>
        <dbReference type="EMBL" id="QHC51242.1"/>
    </source>
</evidence>
<dbReference type="SUPFAM" id="SSF141868">
    <property type="entry name" value="EAL domain-like"/>
    <property type="match status" value="1"/>
</dbReference>
<gene>
    <name evidence="7" type="ORF">EKK97_18885</name>
</gene>
<feature type="transmembrane region" description="Helical" evidence="3">
    <location>
        <begin position="188"/>
        <end position="210"/>
    </location>
</feature>
<dbReference type="GO" id="GO:0003824">
    <property type="term" value="F:catalytic activity"/>
    <property type="evidence" value="ECO:0007669"/>
    <property type="project" value="UniProtKB-ARBA"/>
</dbReference>
<dbReference type="Gene3D" id="6.10.340.10">
    <property type="match status" value="1"/>
</dbReference>
<feature type="domain" description="GGDEF" evidence="6">
    <location>
        <begin position="318"/>
        <end position="451"/>
    </location>
</feature>
<dbReference type="PROSITE" id="PS50885">
    <property type="entry name" value="HAMP"/>
    <property type="match status" value="1"/>
</dbReference>
<evidence type="ECO:0000256" key="1">
    <source>
        <dbReference type="ARBA" id="ARBA00001946"/>
    </source>
</evidence>
<dbReference type="NCBIfam" id="TIGR00254">
    <property type="entry name" value="GGDEF"/>
    <property type="match status" value="1"/>
</dbReference>
<dbReference type="InterPro" id="IPR043128">
    <property type="entry name" value="Rev_trsase/Diguanyl_cyclase"/>
</dbReference>
<dbReference type="SMART" id="SM00052">
    <property type="entry name" value="EAL"/>
    <property type="match status" value="1"/>
</dbReference>
<evidence type="ECO:0000313" key="8">
    <source>
        <dbReference type="Proteomes" id="UP000464013"/>
    </source>
</evidence>
<evidence type="ECO:0000259" key="5">
    <source>
        <dbReference type="PROSITE" id="PS50885"/>
    </source>
</evidence>
<feature type="region of interest" description="Disordered" evidence="2">
    <location>
        <begin position="1"/>
        <end position="34"/>
    </location>
</feature>
<dbReference type="KEGG" id="htx:EKK97_18885"/>
<feature type="compositionally biased region" description="Basic and acidic residues" evidence="2">
    <location>
        <begin position="1"/>
        <end position="13"/>
    </location>
</feature>
<dbReference type="EMBL" id="CP035042">
    <property type="protein sequence ID" value="QHC51242.1"/>
    <property type="molecule type" value="Genomic_DNA"/>
</dbReference>
<sequence>MGRPASRDAHQRPAAEAGAPCRHPMRRNTMKQSRRSIRTQLVAYGVSLTALALAILMLGTLAYNTWDKYRALSGAMHVGADVIGRNSAAAILFGDEADAAEVLSSLAAAPDILHATVLLPDGTRLADYHSQAGLGCRHGIATVSVVPESSSLQFSWCSVQLHKPIVLHGQRIGSVALEYSLAPLFSSILFELLFGILAILLTLLLSLLIWRRFATRITLPLFHLSRVTQQVSQQQDFSLRAVVASNDEVGRLASDFNGMMDQLQRYDVRLKEELRQRRAAEARLNQLAYHDSVTGLHNRHFFKERLDEVIDQACRHGDGCAVLMIDLDGFKKINDTLGHDMGDELLRQVASRLRNGVRDSDIACRLGGDEFAIIARGDATRDQIQQLAQGLVELMAPAYQLQGKRVFVTGSIGASLCPEHAADKELLVKYADIAMYQAKEKGKNGYSIYRPESATYLDNLFRIENDLHEALVSNQLQLHYQPRYTTADRKLVGFEALLRWDHPELGQIAPAQFIPVAENTELILPIGEWILQQASQRLAEWKRIAPGLKLSLNLSGQQLKHDEAIEGLVSILRASTLSRGDIELELTESSLLEITEVIRVRMQRLLESGFLLALDGFSAGYSSLSYLHSFPFTRIKIARSFIEQLSPDPGSQALVSAMVAIGETLGLDITAQGVEYAEQLDILATIGCSQAQGLYLGEPMSADATRELIEQAYNRSLINPRS</sequence>
<dbReference type="GO" id="GO:0007165">
    <property type="term" value="P:signal transduction"/>
    <property type="evidence" value="ECO:0007669"/>
    <property type="project" value="InterPro"/>
</dbReference>
<dbReference type="Pfam" id="PF00563">
    <property type="entry name" value="EAL"/>
    <property type="match status" value="1"/>
</dbReference>
<dbReference type="SUPFAM" id="SSF55073">
    <property type="entry name" value="Nucleotide cyclase"/>
    <property type="match status" value="1"/>
</dbReference>
<dbReference type="CDD" id="cd01949">
    <property type="entry name" value="GGDEF"/>
    <property type="match status" value="1"/>
</dbReference>
<dbReference type="CDD" id="cd01948">
    <property type="entry name" value="EAL"/>
    <property type="match status" value="1"/>
</dbReference>
<dbReference type="Gene3D" id="3.30.70.270">
    <property type="match status" value="1"/>
</dbReference>
<evidence type="ECO:0000259" key="6">
    <source>
        <dbReference type="PROSITE" id="PS50887"/>
    </source>
</evidence>
<dbReference type="Pfam" id="PF00990">
    <property type="entry name" value="GGDEF"/>
    <property type="match status" value="1"/>
</dbReference>
<dbReference type="InterPro" id="IPR000160">
    <property type="entry name" value="GGDEF_dom"/>
</dbReference>
<comment type="cofactor">
    <cofactor evidence="1">
        <name>Mg(2+)</name>
        <dbReference type="ChEBI" id="CHEBI:18420"/>
    </cofactor>
</comment>
<dbReference type="PANTHER" id="PTHR44757:SF2">
    <property type="entry name" value="BIOFILM ARCHITECTURE MAINTENANCE PROTEIN MBAA"/>
    <property type="match status" value="1"/>
</dbReference>
<feature type="transmembrane region" description="Helical" evidence="3">
    <location>
        <begin position="41"/>
        <end position="63"/>
    </location>
</feature>
<name>A0A6I6SNC1_9GAMM</name>
<organism evidence="7 8">
    <name type="scientific">Billgrantia tianxiuensis</name>
    <dbReference type="NCBI Taxonomy" id="2497861"/>
    <lineage>
        <taxon>Bacteria</taxon>
        <taxon>Pseudomonadati</taxon>
        <taxon>Pseudomonadota</taxon>
        <taxon>Gammaproteobacteria</taxon>
        <taxon>Oceanospirillales</taxon>
        <taxon>Halomonadaceae</taxon>
        <taxon>Billgrantia</taxon>
    </lineage>
</organism>
<reference evidence="7 8" key="1">
    <citation type="submission" date="2019-01" db="EMBL/GenBank/DDBJ databases">
        <title>Complete genome of a denitifying bacterium Halomons sp. BC-M4-5.</title>
        <authorList>
            <person name="Wang L."/>
            <person name="Shao Z."/>
        </authorList>
    </citation>
    <scope>NUCLEOTIDE SEQUENCE [LARGE SCALE GENOMIC DNA]</scope>
    <source>
        <strain evidence="7 8">BC-M4-5</strain>
    </source>
</reference>
<evidence type="ECO:0000259" key="4">
    <source>
        <dbReference type="PROSITE" id="PS50883"/>
    </source>
</evidence>
<feature type="domain" description="HAMP" evidence="5">
    <location>
        <begin position="215"/>
        <end position="268"/>
    </location>
</feature>
<dbReference type="InterPro" id="IPR029787">
    <property type="entry name" value="Nucleotide_cyclase"/>
</dbReference>
<dbReference type="InterPro" id="IPR001633">
    <property type="entry name" value="EAL_dom"/>
</dbReference>
<dbReference type="SMART" id="SM00304">
    <property type="entry name" value="HAMP"/>
    <property type="match status" value="1"/>
</dbReference>
<dbReference type="AlphaFoldDB" id="A0A6I6SNC1"/>
<feature type="compositionally biased region" description="Basic residues" evidence="2">
    <location>
        <begin position="23"/>
        <end position="34"/>
    </location>
</feature>
<protein>
    <submittedName>
        <fullName evidence="7">EAL domain-containing protein</fullName>
    </submittedName>
</protein>
<dbReference type="InterPro" id="IPR052155">
    <property type="entry name" value="Biofilm_reg_signaling"/>
</dbReference>
<dbReference type="InterPro" id="IPR033417">
    <property type="entry name" value="CHASE8"/>
</dbReference>
<dbReference type="SUPFAM" id="SSF158472">
    <property type="entry name" value="HAMP domain-like"/>
    <property type="match status" value="1"/>
</dbReference>
<dbReference type="Pfam" id="PF17152">
    <property type="entry name" value="CHASE8"/>
    <property type="match status" value="1"/>
</dbReference>
<dbReference type="PROSITE" id="PS50887">
    <property type="entry name" value="GGDEF"/>
    <property type="match status" value="1"/>
</dbReference>
<keyword evidence="3" id="KW-1133">Transmembrane helix</keyword>
<dbReference type="Proteomes" id="UP000464013">
    <property type="component" value="Chromosome"/>
</dbReference>
<accession>A0A6I6SNC1</accession>
<dbReference type="InterPro" id="IPR035919">
    <property type="entry name" value="EAL_sf"/>
</dbReference>